<keyword evidence="2 3" id="KW-0786">Thiamine pyrophosphate</keyword>
<dbReference type="InterPro" id="IPR000399">
    <property type="entry name" value="TPP-bd_CS"/>
</dbReference>
<organism evidence="7 8">
    <name type="scientific">Larkinella insperata</name>
    <dbReference type="NCBI Taxonomy" id="332158"/>
    <lineage>
        <taxon>Bacteria</taxon>
        <taxon>Pseudomonadati</taxon>
        <taxon>Bacteroidota</taxon>
        <taxon>Cytophagia</taxon>
        <taxon>Cytophagales</taxon>
        <taxon>Spirosomataceae</taxon>
        <taxon>Larkinella</taxon>
    </lineage>
</organism>
<evidence type="ECO:0000313" key="7">
    <source>
        <dbReference type="EMBL" id="MFD1139518.1"/>
    </source>
</evidence>
<dbReference type="PANTHER" id="PTHR42981">
    <property type="entry name" value="PYRUVATE DEHYDROGENASE [UBIQUINONE]"/>
    <property type="match status" value="1"/>
</dbReference>
<proteinExistence type="inferred from homology"/>
<comment type="caution">
    <text evidence="7">The sequence shown here is derived from an EMBL/GenBank/DDBJ whole genome shotgun (WGS) entry which is preliminary data.</text>
</comment>
<comment type="similarity">
    <text evidence="1 3">Belongs to the TPP enzyme family.</text>
</comment>
<dbReference type="Pfam" id="PF02775">
    <property type="entry name" value="TPP_enzyme_C"/>
    <property type="match status" value="1"/>
</dbReference>
<dbReference type="SUPFAM" id="SSF52467">
    <property type="entry name" value="DHS-like NAD/FAD-binding domain"/>
    <property type="match status" value="1"/>
</dbReference>
<feature type="domain" description="Thiamine pyrophosphate enzyme N-terminal TPP-binding" evidence="6">
    <location>
        <begin position="23"/>
        <end position="140"/>
    </location>
</feature>
<dbReference type="RefSeq" id="WP_265990210.1">
    <property type="nucleotide sequence ID" value="NZ_CP110973.1"/>
</dbReference>
<feature type="domain" description="Thiamine pyrophosphate enzyme TPP-binding" evidence="5">
    <location>
        <begin position="408"/>
        <end position="554"/>
    </location>
</feature>
<dbReference type="InterPro" id="IPR047211">
    <property type="entry name" value="POXB-like"/>
</dbReference>
<accession>A0ABW3Q0U0</accession>
<dbReference type="InterPro" id="IPR029061">
    <property type="entry name" value="THDP-binding"/>
</dbReference>
<protein>
    <submittedName>
        <fullName evidence="7">Thiamine pyrophosphate-dependent enzyme</fullName>
    </submittedName>
</protein>
<sequence length="574" mass="61780">METEQLSQNAQADVATNADPAQTTADILIDKLIAWQVEVVFGLIGDGINPIMEALRKRQDKIKYIAVRHEEAAAFMASGYAKYTGKLGVCLGTSGPGAVHLMNGLWDAAMENTPVLAITGAPFHDLLGTQYIQEVDTVSMVRDIAVYNVMINGPRQAQTVVDLACRTALTTPGVAHLAIAKDIQKKPLSEDKASKDGENLRASSTYMPRIETPVTDELDAAAALLNAGKKVMILAGRGALNARTEVEQVAEKLGAPVTKALLGKALLPDDSPYTTGGIGHLGTLPSKQVMEECDTLLILGSNMPYVDFYPKDGRARAVQIDRDPKRIGLRYPVEIGLNGDVQATLKALLPKLQPKTDRSFLQLAQQRMADWRKTIAGVESEDAKLIKPQYLVSQVSKLLQEDAIVAIDTGAHTVFTARHWQIRPDQKVAVSGNLASMAPGLPYAMAAQLAYPGRQCVAMVGDGGFTMLMGEMVTAVRYNLPVKIVVFKNNSLSMDYYEQEALGNPVFGADLTSIDFAKVAEACGAEGYRCTQKADLANTLTRAFASNRPAVIEVLVDPDQAPAAPGTVAQNKFE</sequence>
<dbReference type="InterPro" id="IPR012000">
    <property type="entry name" value="Thiamin_PyroP_enz_cen_dom"/>
</dbReference>
<dbReference type="InterPro" id="IPR012001">
    <property type="entry name" value="Thiamin_PyroP_enz_TPP-bd_dom"/>
</dbReference>
<dbReference type="SUPFAM" id="SSF52518">
    <property type="entry name" value="Thiamin diphosphate-binding fold (THDP-binding)"/>
    <property type="match status" value="2"/>
</dbReference>
<evidence type="ECO:0000259" key="5">
    <source>
        <dbReference type="Pfam" id="PF02775"/>
    </source>
</evidence>
<dbReference type="InterPro" id="IPR011766">
    <property type="entry name" value="TPP_enzyme_TPP-bd"/>
</dbReference>
<dbReference type="InterPro" id="IPR029035">
    <property type="entry name" value="DHS-like_NAD/FAD-binding_dom"/>
</dbReference>
<evidence type="ECO:0000256" key="1">
    <source>
        <dbReference type="ARBA" id="ARBA00007812"/>
    </source>
</evidence>
<evidence type="ECO:0000259" key="6">
    <source>
        <dbReference type="Pfam" id="PF02776"/>
    </source>
</evidence>
<feature type="domain" description="Thiamine pyrophosphate enzyme central" evidence="4">
    <location>
        <begin position="218"/>
        <end position="348"/>
    </location>
</feature>
<keyword evidence="8" id="KW-1185">Reference proteome</keyword>
<reference evidence="8" key="1">
    <citation type="journal article" date="2019" name="Int. J. Syst. Evol. Microbiol.">
        <title>The Global Catalogue of Microorganisms (GCM) 10K type strain sequencing project: providing services to taxonomists for standard genome sequencing and annotation.</title>
        <authorList>
            <consortium name="The Broad Institute Genomics Platform"/>
            <consortium name="The Broad Institute Genome Sequencing Center for Infectious Disease"/>
            <person name="Wu L."/>
            <person name="Ma J."/>
        </authorList>
    </citation>
    <scope>NUCLEOTIDE SEQUENCE [LARGE SCALE GENOMIC DNA]</scope>
    <source>
        <strain evidence="8">CCUG 55608</strain>
    </source>
</reference>
<dbReference type="Pfam" id="PF02776">
    <property type="entry name" value="TPP_enzyme_N"/>
    <property type="match status" value="1"/>
</dbReference>
<dbReference type="InterPro" id="IPR047210">
    <property type="entry name" value="TPP_PYR_POXB-like"/>
</dbReference>
<dbReference type="Gene3D" id="3.40.50.970">
    <property type="match status" value="2"/>
</dbReference>
<evidence type="ECO:0000313" key="8">
    <source>
        <dbReference type="Proteomes" id="UP001597116"/>
    </source>
</evidence>
<evidence type="ECO:0000256" key="2">
    <source>
        <dbReference type="ARBA" id="ARBA00023052"/>
    </source>
</evidence>
<dbReference type="PROSITE" id="PS00187">
    <property type="entry name" value="TPP_ENZYMES"/>
    <property type="match status" value="1"/>
</dbReference>
<name>A0ABW3Q0U0_9BACT</name>
<dbReference type="InterPro" id="IPR047212">
    <property type="entry name" value="TPP_POXB-like"/>
</dbReference>
<dbReference type="Pfam" id="PF00205">
    <property type="entry name" value="TPP_enzyme_M"/>
    <property type="match status" value="1"/>
</dbReference>
<dbReference type="Gene3D" id="3.40.50.1220">
    <property type="entry name" value="TPP-binding domain"/>
    <property type="match status" value="1"/>
</dbReference>
<dbReference type="PANTHER" id="PTHR42981:SF2">
    <property type="entry name" value="PYRUVATE DEHYDROGENASE [UBIQUINONE]"/>
    <property type="match status" value="1"/>
</dbReference>
<evidence type="ECO:0000256" key="3">
    <source>
        <dbReference type="RuleBase" id="RU362132"/>
    </source>
</evidence>
<dbReference type="EMBL" id="JBHTLP010000001">
    <property type="protein sequence ID" value="MFD1139518.1"/>
    <property type="molecule type" value="Genomic_DNA"/>
</dbReference>
<dbReference type="Proteomes" id="UP001597116">
    <property type="component" value="Unassembled WGS sequence"/>
</dbReference>
<dbReference type="CDD" id="cd07039">
    <property type="entry name" value="TPP_PYR_POX"/>
    <property type="match status" value="1"/>
</dbReference>
<dbReference type="CDD" id="cd02014">
    <property type="entry name" value="TPP_POX"/>
    <property type="match status" value="1"/>
</dbReference>
<evidence type="ECO:0000259" key="4">
    <source>
        <dbReference type="Pfam" id="PF00205"/>
    </source>
</evidence>
<gene>
    <name evidence="7" type="ORF">ACFQ4C_00265</name>
</gene>